<comment type="caution">
    <text evidence="2">The sequence shown here is derived from an EMBL/GenBank/DDBJ whole genome shotgun (WGS) entry which is preliminary data.</text>
</comment>
<evidence type="ECO:0008006" key="3">
    <source>
        <dbReference type="Google" id="ProtNLM"/>
    </source>
</evidence>
<gene>
    <name evidence="2" type="ORF">G0P99_01320</name>
</gene>
<evidence type="ECO:0000256" key="1">
    <source>
        <dbReference type="SAM" id="SignalP"/>
    </source>
</evidence>
<organism evidence="2">
    <name type="scientific">Ruegeria sp. PrR005</name>
    <dbReference type="NCBI Taxonomy" id="2706882"/>
    <lineage>
        <taxon>Bacteria</taxon>
        <taxon>Pseudomonadati</taxon>
        <taxon>Pseudomonadota</taxon>
        <taxon>Alphaproteobacteria</taxon>
        <taxon>Rhodobacterales</taxon>
        <taxon>Roseobacteraceae</taxon>
        <taxon>Ruegeria</taxon>
    </lineage>
</organism>
<name>A0A6B2NMT4_9RHOB</name>
<feature type="chain" id="PRO_5025561510" description="DUF3299 domain-containing protein" evidence="1">
    <location>
        <begin position="19"/>
        <end position="192"/>
    </location>
</feature>
<evidence type="ECO:0000313" key="2">
    <source>
        <dbReference type="EMBL" id="NDW43594.1"/>
    </source>
</evidence>
<accession>A0A6B2NMT4</accession>
<dbReference type="AlphaFoldDB" id="A0A6B2NMT4"/>
<feature type="signal peptide" evidence="1">
    <location>
        <begin position="1"/>
        <end position="18"/>
    </location>
</feature>
<reference evidence="2" key="1">
    <citation type="submission" date="2020-02" db="EMBL/GenBank/DDBJ databases">
        <title>Delineation of the pyrene-degrading pathway in Roseobacter clade bacteria by genomic analysis.</title>
        <authorList>
            <person name="Zhou H."/>
            <person name="Wang H."/>
        </authorList>
    </citation>
    <scope>NUCLEOTIDE SEQUENCE</scope>
    <source>
        <strain evidence="2">PrR005</strain>
    </source>
</reference>
<protein>
    <recommendedName>
        <fullName evidence="3">DUF3299 domain-containing protein</fullName>
    </recommendedName>
</protein>
<dbReference type="EMBL" id="JAAGOX010000002">
    <property type="protein sequence ID" value="NDW43594.1"/>
    <property type="molecule type" value="Genomic_DNA"/>
</dbReference>
<sequence length="192" mass="20237">MKGPFQMLDILLFLIAGAAQSSQGENKTPAPTESAAAEAPAAPAFLTQAPSAEAPAAPVFLSPAPQLVAEPQVPSGKFTTATEVKPILNATRGNWVALRDYDGQDLLYVTHLWSWRCGLAQMTVAINGAAPEVWPLPPCHAETAAPNAIIESDGLPFRSFPSGSVAQIEVELIYDDLSADIASFARAQVLMP</sequence>
<proteinExistence type="predicted"/>
<keyword evidence="1" id="KW-0732">Signal</keyword>